<feature type="transmembrane region" description="Helical" evidence="1">
    <location>
        <begin position="21"/>
        <end position="42"/>
    </location>
</feature>
<dbReference type="STRING" id="112413.SAMN05421854_110210"/>
<dbReference type="RefSeq" id="WP_093575743.1">
    <property type="nucleotide sequence ID" value="NZ_FOWC01000010.1"/>
</dbReference>
<dbReference type="Proteomes" id="UP000199137">
    <property type="component" value="Unassembled WGS sequence"/>
</dbReference>
<keyword evidence="1" id="KW-0812">Transmembrane</keyword>
<dbReference type="EMBL" id="FOWC01000010">
    <property type="protein sequence ID" value="SFQ30930.1"/>
    <property type="molecule type" value="Genomic_DNA"/>
</dbReference>
<keyword evidence="1" id="KW-1133">Transmembrane helix</keyword>
<sequence length="497" mass="53912">MSDTRTYGGWRARRGFGVGKLSEAQTMVMAGCVMVPLGTWVLVASTGLPLLVMGIALLVSLVTGVLALVPHRSRGVSLGGSLIISARSATANRKGWSEWESGVFTRHPRGKELPGVLAPLMPLSTKDGLGNPFGLLWDRRTGRLTASLRVAPVGTVLADQDRQDLWIGSFAAWQASLGYEPTVEWASITVESAPSTGTELADYVSDRLDPAAPAVARETMREVAEAHRGSTADISVRVSLTFQPQRARPQPRDDAERVAEVSRALSGLEGDLPLCGVAMLGRATAADMTHWLRSAYDPHARGELARLAEQKHLLAWADAGPVKAHALADHYWHDSGWSCTWALAGLPNQLVTSNVLAPLVTPGRYHRRVTITYQPYPADQAGDVVAREATGSAFRREVRRRRGIDDTARDRTDEVRARQAAEEEARGAGVGLWGMYVTTTVSDPRRLPDAIADVESRARNAKLRLRRCWGWQGAGFAASLGVGIYPPELARRGRMAR</sequence>
<reference evidence="2 3" key="1">
    <citation type="submission" date="2016-10" db="EMBL/GenBank/DDBJ databases">
        <authorList>
            <person name="de Groot N.N."/>
        </authorList>
    </citation>
    <scope>NUCLEOTIDE SEQUENCE [LARGE SCALE GENOMIC DNA]</scope>
    <source>
        <strain evidence="2 3">DSM 44637</strain>
    </source>
</reference>
<organism evidence="2 3">
    <name type="scientific">Amycolatopsis rubida</name>
    <dbReference type="NCBI Taxonomy" id="112413"/>
    <lineage>
        <taxon>Bacteria</taxon>
        <taxon>Bacillati</taxon>
        <taxon>Actinomycetota</taxon>
        <taxon>Actinomycetes</taxon>
        <taxon>Pseudonocardiales</taxon>
        <taxon>Pseudonocardiaceae</taxon>
        <taxon>Amycolatopsis</taxon>
    </lineage>
</organism>
<keyword evidence="1" id="KW-0472">Membrane</keyword>
<dbReference type="InterPro" id="IPR049978">
    <property type="entry name" value="SCO6880-like"/>
</dbReference>
<dbReference type="AlphaFoldDB" id="A0A1I5XG48"/>
<evidence type="ECO:0000313" key="3">
    <source>
        <dbReference type="Proteomes" id="UP000199137"/>
    </source>
</evidence>
<feature type="transmembrane region" description="Helical" evidence="1">
    <location>
        <begin position="48"/>
        <end position="69"/>
    </location>
</feature>
<evidence type="ECO:0000313" key="2">
    <source>
        <dbReference type="EMBL" id="SFQ30930.1"/>
    </source>
</evidence>
<gene>
    <name evidence="2" type="ORF">SAMN05421854_110210</name>
</gene>
<proteinExistence type="predicted"/>
<name>A0A1I5XG48_9PSEU</name>
<dbReference type="NCBIfam" id="NF042935">
    <property type="entry name" value="SCO6880_fam"/>
    <property type="match status" value="1"/>
</dbReference>
<evidence type="ECO:0008006" key="4">
    <source>
        <dbReference type="Google" id="ProtNLM"/>
    </source>
</evidence>
<accession>A0A1I5XG48</accession>
<dbReference type="OrthoDB" id="4505949at2"/>
<protein>
    <recommendedName>
        <fullName evidence="4">PrgI family protein</fullName>
    </recommendedName>
</protein>
<evidence type="ECO:0000256" key="1">
    <source>
        <dbReference type="SAM" id="Phobius"/>
    </source>
</evidence>